<accession>A0A0S4XMH5</accession>
<sequence>MIMKPMTTNSLIAVFLIASSTDTTIASSIININNNQIATQVSSKQNNNFGIKYDNIYKKLDSYSRLEANWDGYGAVKPSGDIIETTKSFLDILKENKIINPKIMIAHDGTLSLFWKNKNNYLEIDFDSNNHLSFFYEIDRKVYGEDDISINKDIPKQIYDALNILRNENNTSNNMILDKKNQTTSSSYSKTA</sequence>
<evidence type="ECO:0000313" key="1">
    <source>
        <dbReference type="EMBL" id="CUV65491.1"/>
    </source>
</evidence>
<name>A0A0S4XMH5_9BACT</name>
<proteinExistence type="predicted"/>
<protein>
    <submittedName>
        <fullName evidence="1">Uncharacterized protein</fullName>
    </submittedName>
</protein>
<dbReference type="AlphaFoldDB" id="A0A0S4XMH5"/>
<dbReference type="EMBL" id="FAXN01000038">
    <property type="protein sequence ID" value="CUV65491.1"/>
    <property type="molecule type" value="Genomic_DNA"/>
</dbReference>
<gene>
    <name evidence="1" type="ORF">BN3087_380007</name>
</gene>
<reference evidence="1" key="1">
    <citation type="submission" date="2015-11" db="EMBL/GenBank/DDBJ databases">
        <authorList>
            <person name="Zhang Y."/>
            <person name="Guo Z."/>
        </authorList>
    </citation>
    <scope>NUCLEOTIDE SEQUENCE</scope>
    <source>
        <strain evidence="1">BN30871</strain>
    </source>
</reference>
<organism evidence="1">
    <name type="scientific">Sulfurovum sp. enrichment culture clone C5</name>
    <dbReference type="NCBI Taxonomy" id="497650"/>
    <lineage>
        <taxon>Bacteria</taxon>
        <taxon>Pseudomonadati</taxon>
        <taxon>Campylobacterota</taxon>
        <taxon>Epsilonproteobacteria</taxon>
        <taxon>Campylobacterales</taxon>
        <taxon>Sulfurovaceae</taxon>
        <taxon>Sulfurovum</taxon>
        <taxon>environmental samples</taxon>
    </lineage>
</organism>